<dbReference type="InterPro" id="IPR011059">
    <property type="entry name" value="Metal-dep_hydrolase_composite"/>
</dbReference>
<dbReference type="SUPFAM" id="SSF51556">
    <property type="entry name" value="Metallo-dependent hydrolases"/>
    <property type="match status" value="1"/>
</dbReference>
<dbReference type="InterPro" id="IPR033932">
    <property type="entry name" value="YtcJ-like"/>
</dbReference>
<feature type="domain" description="Amidohydrolase 3" evidence="1">
    <location>
        <begin position="120"/>
        <end position="646"/>
    </location>
</feature>
<evidence type="ECO:0000313" key="3">
    <source>
        <dbReference type="Proteomes" id="UP001224516"/>
    </source>
</evidence>
<gene>
    <name evidence="2" type="ORF">QCL97_005120</name>
</gene>
<sequence>MPRNTKSDKENRMNLDHHLGCACCTLPILDELVHTAEGQADWRRQLEAFASNPKHYPQLPRHENMIFHGGIIRPLASSHPDRVEALGIAAGRIVATGSLHDVRTEMASHFPYREVVLEDNQTLMPGLIDPHLHIVPSAIFQGWLQLGPFGDHDKSHPESQRLLPDYRYEYIAGKIKDAIDHPKVQTTDGVRWITGFGVDPSLMKKWTNINSSMLDELAGPHSNIAIFLLNSSGHIGYANSVAMNQAKLTPEEIDKSKGVFTETGIGSILKAIPKLQLLEGLVENILPLLHEASSRGITTVLDAGVGSSLKEIEVLLLETLANLGLSPVRICAALYSNELAQMARWMNEFKPDLNSQNDSNFMIKALKLVADGSNQGLTGFQYQPYLYTQTPDKDGVNHSVPGVPDTGLYNFRLPPASCCEGNHQQNSPLNAYLQLAMSQGWPVLVHANGDQGMELVLDSYQQAIEITGADVARLRPRVEHASLMSTSTIHRMAKLGISPSFLIGHVGYWGYTFQQNVLGEARSQLLDRCKSALEAGMRISLHSDHFVSPLGPLRMAEQAIYRKMEGAPGEEKPVLNEEERISRLQALKAVTLDAAWQCHMDHLIGSLEPGKLADLVLLAEDPLNETIENLRDIPVLATWRGGTQVYASDKH</sequence>
<dbReference type="EC" id="3.5.-.-" evidence="2"/>
<dbReference type="Proteomes" id="UP001224516">
    <property type="component" value="Unassembled WGS sequence"/>
</dbReference>
<evidence type="ECO:0000313" key="2">
    <source>
        <dbReference type="EMBL" id="MEJ8674099.1"/>
    </source>
</evidence>
<dbReference type="SUPFAM" id="SSF51338">
    <property type="entry name" value="Composite domain of metallo-dependent hydrolases"/>
    <property type="match status" value="1"/>
</dbReference>
<dbReference type="CDD" id="cd01300">
    <property type="entry name" value="YtcJ_like"/>
    <property type="match status" value="1"/>
</dbReference>
<dbReference type="InterPro" id="IPR032466">
    <property type="entry name" value="Metal_Hydrolase"/>
</dbReference>
<organism evidence="2 3">
    <name type="scientific">Chromobacterium amazonense</name>
    <dbReference type="NCBI Taxonomy" id="1382803"/>
    <lineage>
        <taxon>Bacteria</taxon>
        <taxon>Pseudomonadati</taxon>
        <taxon>Pseudomonadota</taxon>
        <taxon>Betaproteobacteria</taxon>
        <taxon>Neisseriales</taxon>
        <taxon>Chromobacteriaceae</taxon>
        <taxon>Chromobacterium</taxon>
    </lineage>
</organism>
<keyword evidence="2" id="KW-0378">Hydrolase</keyword>
<dbReference type="Gene3D" id="2.30.40.10">
    <property type="entry name" value="Urease, subunit C, domain 1"/>
    <property type="match status" value="1"/>
</dbReference>
<protein>
    <submittedName>
        <fullName evidence="2">Amidohydrolase</fullName>
        <ecNumber evidence="2">3.5.-.-</ecNumber>
    </submittedName>
</protein>
<dbReference type="PANTHER" id="PTHR22642">
    <property type="entry name" value="IMIDAZOLONEPROPIONASE"/>
    <property type="match status" value="1"/>
</dbReference>
<dbReference type="GO" id="GO:0016787">
    <property type="term" value="F:hydrolase activity"/>
    <property type="evidence" value="ECO:0007669"/>
    <property type="project" value="UniProtKB-KW"/>
</dbReference>
<accession>A0ABU8UYX8</accession>
<dbReference type="InterPro" id="IPR013108">
    <property type="entry name" value="Amidohydro_3"/>
</dbReference>
<name>A0ABU8UYX8_9NEIS</name>
<keyword evidence="3" id="KW-1185">Reference proteome</keyword>
<dbReference type="Gene3D" id="3.20.20.140">
    <property type="entry name" value="Metal-dependent hydrolases"/>
    <property type="match status" value="1"/>
</dbReference>
<comment type="caution">
    <text evidence="2">The sequence shown here is derived from an EMBL/GenBank/DDBJ whole genome shotgun (WGS) entry which is preliminary data.</text>
</comment>
<evidence type="ECO:0000259" key="1">
    <source>
        <dbReference type="Pfam" id="PF07969"/>
    </source>
</evidence>
<reference evidence="2 3" key="1">
    <citation type="submission" date="2023-12" db="EMBL/GenBank/DDBJ databases">
        <title>Evaluation and characterization of a potential secondary metabolite violacein from indigenous Chromobacterium amazonense SAM215.</title>
        <authorList>
            <person name="Tarafdar M.R."/>
            <person name="Abedin S.M."/>
            <person name="Atiqua A."/>
            <person name="Saha A."/>
            <person name="Khan S.N."/>
        </authorList>
    </citation>
    <scope>NUCLEOTIDE SEQUENCE [LARGE SCALE GENOMIC DNA]</scope>
    <source>
        <strain evidence="2 3">SAM215</strain>
    </source>
</reference>
<proteinExistence type="predicted"/>
<dbReference type="Gene3D" id="3.10.310.70">
    <property type="match status" value="1"/>
</dbReference>
<dbReference type="Pfam" id="PF07969">
    <property type="entry name" value="Amidohydro_3"/>
    <property type="match status" value="1"/>
</dbReference>
<dbReference type="PANTHER" id="PTHR22642:SF2">
    <property type="entry name" value="PROTEIN LONG AFTER FAR-RED 3"/>
    <property type="match status" value="1"/>
</dbReference>
<dbReference type="EMBL" id="JAVFJF020000007">
    <property type="protein sequence ID" value="MEJ8674099.1"/>
    <property type="molecule type" value="Genomic_DNA"/>
</dbReference>